<gene>
    <name evidence="4" type="ORF">ENH_00007080</name>
</gene>
<protein>
    <submittedName>
        <fullName evidence="4">Biotin-[acetyl-CoA-carboxylase] ligase, putative</fullName>
    </submittedName>
</protein>
<reference evidence="4" key="2">
    <citation type="submission" date="2013-10" db="EMBL/GenBank/DDBJ databases">
        <authorList>
            <person name="Aslett M."/>
        </authorList>
    </citation>
    <scope>NUCLEOTIDE SEQUENCE [LARGE SCALE GENOMIC DNA]</scope>
    <source>
        <strain evidence="4">Houghton</strain>
    </source>
</reference>
<dbReference type="InterPro" id="IPR004143">
    <property type="entry name" value="BPL_LPL_catalytic"/>
</dbReference>
<reference evidence="4" key="1">
    <citation type="submission" date="2013-10" db="EMBL/GenBank/DDBJ databases">
        <title>Genomic analysis of the causative agents of coccidiosis in chickens.</title>
        <authorList>
            <person name="Reid A.J."/>
            <person name="Blake D."/>
            <person name="Billington K."/>
            <person name="Browne H."/>
            <person name="Dunn M."/>
            <person name="Hung S."/>
            <person name="Kawahara F."/>
            <person name="Miranda-Saavedra D."/>
            <person name="Mourier T."/>
            <person name="Nagra H."/>
            <person name="Otto T.D."/>
            <person name="Rawlings N."/>
            <person name="Sanchez A."/>
            <person name="Sanders M."/>
            <person name="Subramaniam C."/>
            <person name="Tay Y."/>
            <person name="Dear P."/>
            <person name="Doerig C."/>
            <person name="Gruber A."/>
            <person name="Parkinson J."/>
            <person name="Shirley M."/>
            <person name="Wan K.L."/>
            <person name="Berriman M."/>
            <person name="Tomley F."/>
            <person name="Pain A."/>
        </authorList>
    </citation>
    <scope>NUCLEOTIDE SEQUENCE [LARGE SCALE GENOMIC DNA]</scope>
    <source>
        <strain evidence="4">Houghton</strain>
    </source>
</reference>
<evidence type="ECO:0000313" key="4">
    <source>
        <dbReference type="EMBL" id="CDJ65312.1"/>
    </source>
</evidence>
<name>U6MM35_9EIME</name>
<dbReference type="OrthoDB" id="10250105at2759"/>
<dbReference type="Pfam" id="PF03099">
    <property type="entry name" value="BPL_LplA_LipB"/>
    <property type="match status" value="1"/>
</dbReference>
<dbReference type="PANTHER" id="PTHR12835:SF5">
    <property type="entry name" value="BIOTIN--PROTEIN LIGASE"/>
    <property type="match status" value="1"/>
</dbReference>
<evidence type="ECO:0000259" key="2">
    <source>
        <dbReference type="Pfam" id="PF02237"/>
    </source>
</evidence>
<keyword evidence="4" id="KW-0436">Ligase</keyword>
<feature type="domain" description="Biotin protein ligase C-terminal" evidence="2">
    <location>
        <begin position="551"/>
        <end position="582"/>
    </location>
</feature>
<dbReference type="GO" id="GO:0005737">
    <property type="term" value="C:cytoplasm"/>
    <property type="evidence" value="ECO:0007669"/>
    <property type="project" value="TreeGrafter"/>
</dbReference>
<feature type="domain" description="BPL/LPL catalytic" evidence="3">
    <location>
        <begin position="275"/>
        <end position="371"/>
    </location>
</feature>
<evidence type="ECO:0000313" key="5">
    <source>
        <dbReference type="Proteomes" id="UP000030754"/>
    </source>
</evidence>
<organism evidence="4 5">
    <name type="scientific">Eimeria necatrix</name>
    <dbReference type="NCBI Taxonomy" id="51315"/>
    <lineage>
        <taxon>Eukaryota</taxon>
        <taxon>Sar</taxon>
        <taxon>Alveolata</taxon>
        <taxon>Apicomplexa</taxon>
        <taxon>Conoidasida</taxon>
        <taxon>Coccidia</taxon>
        <taxon>Eucoccidiorida</taxon>
        <taxon>Eimeriorina</taxon>
        <taxon>Eimeriidae</taxon>
        <taxon>Eimeria</taxon>
    </lineage>
</organism>
<dbReference type="SUPFAM" id="SSF55681">
    <property type="entry name" value="Class II aaRS and biotin synthetases"/>
    <property type="match status" value="1"/>
</dbReference>
<dbReference type="InterPro" id="IPR045864">
    <property type="entry name" value="aa-tRNA-synth_II/BPL/LPL"/>
</dbReference>
<dbReference type="Proteomes" id="UP000030754">
    <property type="component" value="Unassembled WGS sequence"/>
</dbReference>
<sequence length="597" mass="64307">MPRHEEGCRGVYHAGTIETAPPAAVAAPTTPLRLHRCEGIKLSWLLLLLLQHLCTHEVICSVISPTRGRSSSGSSKAIASPLLGLTSRGTSPCGLQPSPHTEQQQQLQALLHCSRRGAAPSFSFLRPRPNNNGVVLSNYDSAAAAAASAEAAATAATTVRLLGTSPQQPHRQIMQAPRPTPHKTAAAGAGGNGLCPAAAATAEAADVPVSAAKVRNVWRSSLNVTELSFFSLDSTQKWAERHLDELVCAHLLQHLQQQKQQQKQALATGGHCLCVTAAKQTAGVGTRRGDTGEERRWVSAAGNLHATYLLPWKQQQQQLLLHLPFVAALSVQRVLQQLGVKGSKIKWVNDVLVNNKKIAGVLCQSTNRTVAAAAAAAAGNTTSEEPTAKTPQLQAVEDMVVLLLGIGINLAAHPKEHFEDCCYQGSTDVKEALQQQQQHQKRRQQVLLEHYTDLVIWPPQSSLLLASNSSNSKAEESSDGSIDVSVEKVLDLLHEEVGEVLLLLQQQGSAPLLASVDEHLAYKGDRVSVILEKQEQQELMLPQRHKQQQQQGKYSGILEGLDCDGSLLLRLPDGSLRSFSSGRLMHLLIIGAVQLKF</sequence>
<evidence type="ECO:0000256" key="1">
    <source>
        <dbReference type="SAM" id="MobiDB-lite"/>
    </source>
</evidence>
<proteinExistence type="predicted"/>
<dbReference type="GeneID" id="25470898"/>
<dbReference type="GO" id="GO:0004077">
    <property type="term" value="F:biotin--[biotin carboxyl-carrier protein] ligase activity"/>
    <property type="evidence" value="ECO:0007669"/>
    <property type="project" value="TreeGrafter"/>
</dbReference>
<dbReference type="EMBL" id="HG723122">
    <property type="protein sequence ID" value="CDJ65312.1"/>
    <property type="molecule type" value="Genomic_DNA"/>
</dbReference>
<evidence type="ECO:0000259" key="3">
    <source>
        <dbReference type="Pfam" id="PF03099"/>
    </source>
</evidence>
<dbReference type="InterPro" id="IPR003142">
    <property type="entry name" value="BPL_C"/>
</dbReference>
<dbReference type="PANTHER" id="PTHR12835">
    <property type="entry name" value="BIOTIN PROTEIN LIGASE"/>
    <property type="match status" value="1"/>
</dbReference>
<dbReference type="AlphaFoldDB" id="U6MM35"/>
<dbReference type="VEuPathDB" id="ToxoDB:ENH_00007080"/>
<accession>U6MM35</accession>
<keyword evidence="5" id="KW-1185">Reference proteome</keyword>
<dbReference type="Gene3D" id="3.30.930.10">
    <property type="entry name" value="Bira Bifunctional Protein, Domain 2"/>
    <property type="match status" value="1"/>
</dbReference>
<dbReference type="Gene3D" id="2.30.30.100">
    <property type="match status" value="1"/>
</dbReference>
<feature type="region of interest" description="Disordered" evidence="1">
    <location>
        <begin position="170"/>
        <end position="189"/>
    </location>
</feature>
<dbReference type="Pfam" id="PF02237">
    <property type="entry name" value="BPL_C"/>
    <property type="match status" value="1"/>
</dbReference>
<dbReference type="RefSeq" id="XP_013433779.1">
    <property type="nucleotide sequence ID" value="XM_013578325.1"/>
</dbReference>